<accession>A0A142IIF5</accession>
<dbReference type="EMBL" id="KU726251">
    <property type="protein sequence ID" value="AMR59743.1"/>
    <property type="molecule type" value="Genomic_DNA"/>
</dbReference>
<sequence length="129" mass="14577">MMRAVLAVFIICVTTSVYAFTVQDFPQYKPMWETDAPVKFSDKDEPVVTVENGEFAVVNYGRSELCPGGGFYLVNTKRKTYQPIDAGTCSSKVKATIAPSVRTHCRVNNLRLTFWVGKEISARYPLYDY</sequence>
<gene>
    <name evidence="1" type="ORF">SEGD1_094</name>
</gene>
<proteinExistence type="predicted"/>
<name>A0A142IIF5_9CAUD</name>
<evidence type="ECO:0000313" key="2">
    <source>
        <dbReference type="Proteomes" id="UP000223976"/>
    </source>
</evidence>
<evidence type="ECO:0000313" key="1">
    <source>
        <dbReference type="EMBL" id="AMR59743.1"/>
    </source>
</evidence>
<dbReference type="Proteomes" id="UP000223976">
    <property type="component" value="Segment"/>
</dbReference>
<protein>
    <submittedName>
        <fullName evidence="1">Uncharacterized protein</fullName>
    </submittedName>
</protein>
<organism evidence="1 2">
    <name type="scientific">Enterobacteria phage SEGD1</name>
    <dbReference type="NCBI Taxonomy" id="1805456"/>
    <lineage>
        <taxon>Viruses</taxon>
        <taxon>Duplodnaviria</taxon>
        <taxon>Heunggongvirae</taxon>
        <taxon>Uroviricota</taxon>
        <taxon>Caudoviricetes</taxon>
        <taxon>Chimalliviridae</taxon>
        <taxon>Seoulvirus</taxon>
        <taxon>Seoulvirus SPN3US</taxon>
    </lineage>
</organism>
<reference evidence="1 2" key="1">
    <citation type="submission" date="2016-02" db="EMBL/GenBank/DDBJ databases">
        <title>Complete genome sequence of a polyvalent bacteriophage, SEGD1, simultaneously inhibiting both Salmonella enterica and Escherichia coli O157:H7.</title>
        <authorList>
            <person name="Fan J."/>
            <person name="Ma J."/>
        </authorList>
    </citation>
    <scope>NUCLEOTIDE SEQUENCE [LARGE SCALE GENOMIC DNA]</scope>
</reference>